<dbReference type="AlphaFoldDB" id="A0ABD3SLS1"/>
<keyword evidence="8" id="KW-0811">Translocation</keyword>
<comment type="subcellular location">
    <subcellularLocation>
        <location evidence="1">Endoplasmic reticulum membrane</location>
        <topology evidence="1">Single-pass membrane protein</topology>
    </subcellularLocation>
</comment>
<organism evidence="12 13">
    <name type="scientific">Penstemon smallii</name>
    <dbReference type="NCBI Taxonomy" id="265156"/>
    <lineage>
        <taxon>Eukaryota</taxon>
        <taxon>Viridiplantae</taxon>
        <taxon>Streptophyta</taxon>
        <taxon>Embryophyta</taxon>
        <taxon>Tracheophyta</taxon>
        <taxon>Spermatophyta</taxon>
        <taxon>Magnoliopsida</taxon>
        <taxon>eudicotyledons</taxon>
        <taxon>Gunneridae</taxon>
        <taxon>Pentapetalae</taxon>
        <taxon>asterids</taxon>
        <taxon>lamiids</taxon>
        <taxon>Lamiales</taxon>
        <taxon>Plantaginaceae</taxon>
        <taxon>Cheloneae</taxon>
        <taxon>Penstemon</taxon>
    </lineage>
</organism>
<comment type="caution">
    <text evidence="12">The sequence shown here is derived from an EMBL/GenBank/DDBJ whole genome shotgun (WGS) entry which is preliminary data.</text>
</comment>
<dbReference type="InterPro" id="IPR030671">
    <property type="entry name" value="Sec61-beta/Sbh"/>
</dbReference>
<evidence type="ECO:0000256" key="8">
    <source>
        <dbReference type="ARBA" id="ARBA00023010"/>
    </source>
</evidence>
<evidence type="ECO:0000256" key="7">
    <source>
        <dbReference type="ARBA" id="ARBA00022989"/>
    </source>
</evidence>
<dbReference type="InterPro" id="IPR016482">
    <property type="entry name" value="SecG/Sec61-beta/Sbh"/>
</dbReference>
<sequence>MAGGPRGGVATANGMRRRKRVPGNGGEAVNATTVLQFYTDEEPGIKLSPTTVLVASIGFIAIVAILHVIGKLYLIPQYQQK</sequence>
<dbReference type="GO" id="GO:0005789">
    <property type="term" value="C:endoplasmic reticulum membrane"/>
    <property type="evidence" value="ECO:0007669"/>
    <property type="project" value="UniProtKB-SubCell"/>
</dbReference>
<feature type="region of interest" description="Disordered" evidence="10">
    <location>
        <begin position="1"/>
        <end position="27"/>
    </location>
</feature>
<evidence type="ECO:0000256" key="5">
    <source>
        <dbReference type="ARBA" id="ARBA00022824"/>
    </source>
</evidence>
<evidence type="ECO:0000256" key="11">
    <source>
        <dbReference type="SAM" id="Phobius"/>
    </source>
</evidence>
<keyword evidence="3" id="KW-0813">Transport</keyword>
<keyword evidence="7 11" id="KW-1133">Transmembrane helix</keyword>
<keyword evidence="6" id="KW-0653">Protein transport</keyword>
<evidence type="ECO:0000256" key="10">
    <source>
        <dbReference type="SAM" id="MobiDB-lite"/>
    </source>
</evidence>
<keyword evidence="13" id="KW-1185">Reference proteome</keyword>
<evidence type="ECO:0000256" key="3">
    <source>
        <dbReference type="ARBA" id="ARBA00022448"/>
    </source>
</evidence>
<evidence type="ECO:0000256" key="1">
    <source>
        <dbReference type="ARBA" id="ARBA00004389"/>
    </source>
</evidence>
<proteinExistence type="inferred from homology"/>
<dbReference type="EMBL" id="JBJXBP010000006">
    <property type="protein sequence ID" value="KAL3825232.1"/>
    <property type="molecule type" value="Genomic_DNA"/>
</dbReference>
<accession>A0ABD3SLS1</accession>
<dbReference type="PANTHER" id="PTHR13509">
    <property type="entry name" value="SEC61 SUBUNIT BETA"/>
    <property type="match status" value="1"/>
</dbReference>
<name>A0ABD3SLS1_9LAMI</name>
<evidence type="ECO:0000256" key="2">
    <source>
        <dbReference type="ARBA" id="ARBA00006103"/>
    </source>
</evidence>
<feature type="transmembrane region" description="Helical" evidence="11">
    <location>
        <begin position="52"/>
        <end position="74"/>
    </location>
</feature>
<dbReference type="Proteomes" id="UP001634393">
    <property type="component" value="Unassembled WGS sequence"/>
</dbReference>
<dbReference type="GO" id="GO:0015031">
    <property type="term" value="P:protein transport"/>
    <property type="evidence" value="ECO:0007669"/>
    <property type="project" value="UniProtKB-KW"/>
</dbReference>
<evidence type="ECO:0000256" key="6">
    <source>
        <dbReference type="ARBA" id="ARBA00022927"/>
    </source>
</evidence>
<comment type="similarity">
    <text evidence="2">Belongs to the SEC61-beta family.</text>
</comment>
<protein>
    <recommendedName>
        <fullName evidence="14">Protein transport protein Sec61 subunit beta</fullName>
    </recommendedName>
</protein>
<dbReference type="Pfam" id="PF03911">
    <property type="entry name" value="Sec61_beta"/>
    <property type="match status" value="1"/>
</dbReference>
<evidence type="ECO:0000256" key="4">
    <source>
        <dbReference type="ARBA" id="ARBA00022692"/>
    </source>
</evidence>
<evidence type="ECO:0000313" key="13">
    <source>
        <dbReference type="Proteomes" id="UP001634393"/>
    </source>
</evidence>
<evidence type="ECO:0000313" key="12">
    <source>
        <dbReference type="EMBL" id="KAL3825232.1"/>
    </source>
</evidence>
<keyword evidence="5" id="KW-0256">Endoplasmic reticulum</keyword>
<evidence type="ECO:0008006" key="14">
    <source>
        <dbReference type="Google" id="ProtNLM"/>
    </source>
</evidence>
<reference evidence="12 13" key="1">
    <citation type="submission" date="2024-12" db="EMBL/GenBank/DDBJ databases">
        <title>The unique morphological basis and parallel evolutionary history of personate flowers in Penstemon.</title>
        <authorList>
            <person name="Depatie T.H."/>
            <person name="Wessinger C.A."/>
        </authorList>
    </citation>
    <scope>NUCLEOTIDE SEQUENCE [LARGE SCALE GENOMIC DNA]</scope>
    <source>
        <strain evidence="12">WTNN_2</strain>
        <tissue evidence="12">Leaf</tissue>
    </source>
</reference>
<evidence type="ECO:0000256" key="9">
    <source>
        <dbReference type="ARBA" id="ARBA00023136"/>
    </source>
</evidence>
<gene>
    <name evidence="12" type="ORF">ACJIZ3_021261</name>
</gene>
<keyword evidence="9 11" id="KW-0472">Membrane</keyword>
<keyword evidence="4 11" id="KW-0812">Transmembrane</keyword>